<proteinExistence type="predicted"/>
<accession>A0A645C8N5</accession>
<evidence type="ECO:0000256" key="1">
    <source>
        <dbReference type="ARBA" id="ARBA00022801"/>
    </source>
</evidence>
<evidence type="ECO:0000313" key="3">
    <source>
        <dbReference type="EMBL" id="MPM71004.1"/>
    </source>
</evidence>
<dbReference type="Gene3D" id="3.30.70.360">
    <property type="match status" value="1"/>
</dbReference>
<dbReference type="Pfam" id="PF01546">
    <property type="entry name" value="Peptidase_M20"/>
    <property type="match status" value="1"/>
</dbReference>
<sequence length="394" mass="43751">MVNKINELCENYYDKIVEIRHQLHMYPEVGYEEFNTSQLVYNELKNLNLEVKTNVAKTGVIALLKGKYPGKTILLRADMDALRVNEETDLKFKSKIPGVMHACGHDGHTASLLGAAMILSELKDDLHGNIKFMFQPDEEIEGGAKPMIDEGILENPHVDAAFGGHLWGGVKEGMVGIKHGPMMASPDIFNIKIIGKGGHGGVPQNSIDPIPILSQVINTFQTIVSRKNNPLNPLVLSCCHIKAGNTDCHNAIPTEAILGGTVRTFDEKTRTWAEKTIEDILKGITTCQGATYEYEYIRQFPPLVNDCHMTDLAMSSIKKVVGKENVFELSEPSMGGEDFAYLAKEVPATFVFVGISEDENHPILHHNSKFQWNDRNMKVLCKALCQVSIDYLNS</sequence>
<keyword evidence="1 3" id="KW-0378">Hydrolase</keyword>
<dbReference type="InterPro" id="IPR002933">
    <property type="entry name" value="Peptidase_M20"/>
</dbReference>
<dbReference type="InterPro" id="IPR017439">
    <property type="entry name" value="Amidohydrolase"/>
</dbReference>
<dbReference type="Pfam" id="PF07687">
    <property type="entry name" value="M20_dimer"/>
    <property type="match status" value="1"/>
</dbReference>
<dbReference type="Gene3D" id="3.40.630.10">
    <property type="entry name" value="Zn peptidases"/>
    <property type="match status" value="1"/>
</dbReference>
<dbReference type="EMBL" id="VSSQ01023841">
    <property type="protein sequence ID" value="MPM71004.1"/>
    <property type="molecule type" value="Genomic_DNA"/>
</dbReference>
<organism evidence="3">
    <name type="scientific">bioreactor metagenome</name>
    <dbReference type="NCBI Taxonomy" id="1076179"/>
    <lineage>
        <taxon>unclassified sequences</taxon>
        <taxon>metagenomes</taxon>
        <taxon>ecological metagenomes</taxon>
    </lineage>
</organism>
<dbReference type="NCBIfam" id="TIGR01891">
    <property type="entry name" value="amidohydrolases"/>
    <property type="match status" value="1"/>
</dbReference>
<feature type="domain" description="Peptidase M20 dimerisation" evidence="2">
    <location>
        <begin position="189"/>
        <end position="282"/>
    </location>
</feature>
<dbReference type="PIRSF" id="PIRSF005962">
    <property type="entry name" value="Pept_M20D_amidohydro"/>
    <property type="match status" value="1"/>
</dbReference>
<dbReference type="InterPro" id="IPR011650">
    <property type="entry name" value="Peptidase_M20_dimer"/>
</dbReference>
<gene>
    <name evidence="3" type="ORF">SDC9_117967</name>
</gene>
<dbReference type="SUPFAM" id="SSF55031">
    <property type="entry name" value="Bacterial exopeptidase dimerisation domain"/>
    <property type="match status" value="1"/>
</dbReference>
<dbReference type="AlphaFoldDB" id="A0A645C8N5"/>
<evidence type="ECO:0000259" key="2">
    <source>
        <dbReference type="Pfam" id="PF07687"/>
    </source>
</evidence>
<dbReference type="GO" id="GO:0050118">
    <property type="term" value="F:N-acetyldiaminopimelate deacetylase activity"/>
    <property type="evidence" value="ECO:0007669"/>
    <property type="project" value="UniProtKB-EC"/>
</dbReference>
<protein>
    <submittedName>
        <fullName evidence="3">N-acetyldiaminopimelate deacetylase</fullName>
        <ecNumber evidence="3">3.5.1.47</ecNumber>
    </submittedName>
</protein>
<name>A0A645C8N5_9ZZZZ</name>
<dbReference type="InterPro" id="IPR036264">
    <property type="entry name" value="Bact_exopeptidase_dim_dom"/>
</dbReference>
<comment type="caution">
    <text evidence="3">The sequence shown here is derived from an EMBL/GenBank/DDBJ whole genome shotgun (WGS) entry which is preliminary data.</text>
</comment>
<reference evidence="3" key="1">
    <citation type="submission" date="2019-08" db="EMBL/GenBank/DDBJ databases">
        <authorList>
            <person name="Kucharzyk K."/>
            <person name="Murdoch R.W."/>
            <person name="Higgins S."/>
            <person name="Loffler F."/>
        </authorList>
    </citation>
    <scope>NUCLEOTIDE SEQUENCE</scope>
</reference>
<dbReference type="EC" id="3.5.1.47" evidence="3"/>
<dbReference type="FunFam" id="3.30.70.360:FF:000001">
    <property type="entry name" value="N-acetyldiaminopimelate deacetylase"/>
    <property type="match status" value="1"/>
</dbReference>
<dbReference type="PANTHER" id="PTHR11014">
    <property type="entry name" value="PEPTIDASE M20 FAMILY MEMBER"/>
    <property type="match status" value="1"/>
</dbReference>
<dbReference type="PANTHER" id="PTHR11014:SF63">
    <property type="entry name" value="METALLOPEPTIDASE, PUTATIVE (AFU_ORTHOLOGUE AFUA_6G09600)-RELATED"/>
    <property type="match status" value="1"/>
</dbReference>
<dbReference type="SUPFAM" id="SSF53187">
    <property type="entry name" value="Zn-dependent exopeptidases"/>
    <property type="match status" value="1"/>
</dbReference>